<proteinExistence type="predicted"/>
<accession>A0A0G4FJJ1</accession>
<evidence type="ECO:0000313" key="1">
    <source>
        <dbReference type="EMBL" id="CEM13918.1"/>
    </source>
</evidence>
<dbReference type="Proteomes" id="UP000041254">
    <property type="component" value="Unassembled WGS sequence"/>
</dbReference>
<dbReference type="InParanoid" id="A0A0G4FJJ1"/>
<sequence length="95" mass="10387">MLRHLGRSELEMGFVEENGPSPRVINNTLKAGQSISWGACSCARATHAAMGGGVCIVKFNQPERVCAAKYVRPPRIDSTGKCIRQEIEAFPEINQ</sequence>
<gene>
    <name evidence="1" type="ORF">Vbra_565</name>
</gene>
<keyword evidence="2" id="KW-1185">Reference proteome</keyword>
<dbReference type="EMBL" id="CDMY01000448">
    <property type="protein sequence ID" value="CEM13918.1"/>
    <property type="molecule type" value="Genomic_DNA"/>
</dbReference>
<name>A0A0G4FJJ1_VITBC</name>
<reference evidence="1 2" key="1">
    <citation type="submission" date="2014-11" db="EMBL/GenBank/DDBJ databases">
        <authorList>
            <person name="Zhu J."/>
            <person name="Qi W."/>
            <person name="Song R."/>
        </authorList>
    </citation>
    <scope>NUCLEOTIDE SEQUENCE [LARGE SCALE GENOMIC DNA]</scope>
</reference>
<dbReference type="AlphaFoldDB" id="A0A0G4FJJ1"/>
<organism evidence="1 2">
    <name type="scientific">Vitrella brassicaformis (strain CCMP3155)</name>
    <dbReference type="NCBI Taxonomy" id="1169540"/>
    <lineage>
        <taxon>Eukaryota</taxon>
        <taxon>Sar</taxon>
        <taxon>Alveolata</taxon>
        <taxon>Colpodellida</taxon>
        <taxon>Vitrellaceae</taxon>
        <taxon>Vitrella</taxon>
    </lineage>
</organism>
<evidence type="ECO:0000313" key="2">
    <source>
        <dbReference type="Proteomes" id="UP000041254"/>
    </source>
</evidence>
<dbReference type="VEuPathDB" id="CryptoDB:Vbra_565"/>
<protein>
    <submittedName>
        <fullName evidence="1">Uncharacterized protein</fullName>
    </submittedName>
</protein>